<dbReference type="AlphaFoldDB" id="A0A7M7PV01"/>
<dbReference type="PANTHER" id="PTHR43245:SF11">
    <property type="entry name" value="LD23561P"/>
    <property type="match status" value="1"/>
</dbReference>
<dbReference type="InParanoid" id="A0A7M7PV01"/>
<dbReference type="OrthoDB" id="16464at2759"/>
<accession>A0A7M7PV01</accession>
<dbReference type="Pfam" id="PF01370">
    <property type="entry name" value="Epimerase"/>
    <property type="match status" value="1"/>
</dbReference>
<dbReference type="InterPro" id="IPR050177">
    <property type="entry name" value="Lipid_A_modif_metabolic_enz"/>
</dbReference>
<dbReference type="InterPro" id="IPR036291">
    <property type="entry name" value="NAD(P)-bd_dom_sf"/>
</dbReference>
<dbReference type="InterPro" id="IPR001509">
    <property type="entry name" value="Epimerase_deHydtase"/>
</dbReference>
<protein>
    <recommendedName>
        <fullName evidence="1">NAD-dependent epimerase/dehydratase domain-containing protein</fullName>
    </recommendedName>
</protein>
<reference evidence="3" key="1">
    <citation type="submission" date="2015-02" db="EMBL/GenBank/DDBJ databases">
        <title>Genome sequencing for Strongylocentrotus purpuratus.</title>
        <authorList>
            <person name="Murali S."/>
            <person name="Liu Y."/>
            <person name="Vee V."/>
            <person name="English A."/>
            <person name="Wang M."/>
            <person name="Skinner E."/>
            <person name="Han Y."/>
            <person name="Muzny D.M."/>
            <person name="Worley K.C."/>
            <person name="Gibbs R.A."/>
        </authorList>
    </citation>
    <scope>NUCLEOTIDE SEQUENCE</scope>
</reference>
<evidence type="ECO:0000313" key="2">
    <source>
        <dbReference type="EnsemblMetazoa" id="XP_030856404"/>
    </source>
</evidence>
<reference evidence="2" key="2">
    <citation type="submission" date="2021-01" db="UniProtKB">
        <authorList>
            <consortium name="EnsemblMetazoa"/>
        </authorList>
    </citation>
    <scope>IDENTIFICATION</scope>
</reference>
<evidence type="ECO:0000259" key="1">
    <source>
        <dbReference type="Pfam" id="PF01370"/>
    </source>
</evidence>
<dbReference type="OMA" id="PQTAWLN"/>
<dbReference type="Proteomes" id="UP000007110">
    <property type="component" value="Unassembled WGS sequence"/>
</dbReference>
<sequence>MASSSTGEKPRVLVLGGCGFIGRNLVHYLVSKDLAAKIRVADKTPPQMAWMNDKHKEAIESVDFVSVNLINPGSVSKAFSDGDDSYDIVVNLAAETQYGRADVIYEEGIVKLSQNCAREAAARNVKKYIEISTGQVYSSDKKSSKEDSSKLSPWTGIAKCKLQVEEELKKVDGLNYCVLRPATVYGLGDKYGLTPRLIIGAVYRQLGEKMELLWSADLGMHTVHVDDVCQAIWHVAEKAENGQVFNVVDKSSTTQGSISDLVCQIFDIKYGFLGTALTKIAELSNRDIAEFCNDKHTEPWSEACKLDKIEHTPLSPYLDAELLYHKHMLLDGSKLDATGFTHLRPKLTKEALKEMVDDFVKIGVFPKSLVPS</sequence>
<dbReference type="SUPFAM" id="SSF51735">
    <property type="entry name" value="NAD(P)-binding Rossmann-fold domains"/>
    <property type="match status" value="1"/>
</dbReference>
<dbReference type="EnsemblMetazoa" id="XM_031000544">
    <property type="protein sequence ID" value="XP_030856404"/>
    <property type="gene ID" value="LOC587197"/>
</dbReference>
<dbReference type="Gene3D" id="3.40.50.720">
    <property type="entry name" value="NAD(P)-binding Rossmann-like Domain"/>
    <property type="match status" value="1"/>
</dbReference>
<feature type="domain" description="NAD-dependent epimerase/dehydratase" evidence="1">
    <location>
        <begin position="12"/>
        <end position="247"/>
    </location>
</feature>
<keyword evidence="3" id="KW-1185">Reference proteome</keyword>
<proteinExistence type="predicted"/>
<dbReference type="GeneID" id="587197"/>
<dbReference type="KEGG" id="spu:587197"/>
<evidence type="ECO:0000313" key="3">
    <source>
        <dbReference type="Proteomes" id="UP000007110"/>
    </source>
</evidence>
<organism evidence="2 3">
    <name type="scientific">Strongylocentrotus purpuratus</name>
    <name type="common">Purple sea urchin</name>
    <dbReference type="NCBI Taxonomy" id="7668"/>
    <lineage>
        <taxon>Eukaryota</taxon>
        <taxon>Metazoa</taxon>
        <taxon>Echinodermata</taxon>
        <taxon>Eleutherozoa</taxon>
        <taxon>Echinozoa</taxon>
        <taxon>Echinoidea</taxon>
        <taxon>Euechinoidea</taxon>
        <taxon>Echinacea</taxon>
        <taxon>Camarodonta</taxon>
        <taxon>Echinidea</taxon>
        <taxon>Strongylocentrotidae</taxon>
        <taxon>Strongylocentrotus</taxon>
    </lineage>
</organism>
<name>A0A7M7PV01_STRPU</name>
<dbReference type="CDD" id="cd08946">
    <property type="entry name" value="SDR_e"/>
    <property type="match status" value="1"/>
</dbReference>
<dbReference type="PANTHER" id="PTHR43245">
    <property type="entry name" value="BIFUNCTIONAL POLYMYXIN RESISTANCE PROTEIN ARNA"/>
    <property type="match status" value="1"/>
</dbReference>
<dbReference type="RefSeq" id="XP_030856404.1">
    <property type="nucleotide sequence ID" value="XM_031000544.1"/>
</dbReference>